<gene>
    <name evidence="3" type="ORF">AFERRI_10908</name>
    <name evidence="2" type="ORF">AFERRI_240040</name>
</gene>
<reference evidence="2" key="2">
    <citation type="submission" date="2014-07" db="EMBL/GenBank/DDBJ databases">
        <title>Initial genome analysis of the psychrotolerant acidophile Acidithiobacillus ferrivorans CF27: insights into iron and sulfur oxidation pathways and into biofilm formation.</title>
        <authorList>
            <person name="Talla E."/>
            <person name="Hedrich S."/>
            <person name="Mangenot S."/>
            <person name="Ji B."/>
            <person name="Johnson D.B."/>
            <person name="Barbe V."/>
            <person name="Bonnefoy V."/>
        </authorList>
    </citation>
    <scope>NUCLEOTIDE SEQUENCE [LARGE SCALE GENOMIC DNA]</scope>
    <source>
        <strain evidence="2">CF27</strain>
    </source>
</reference>
<sequence>MFMNTWKSPVALYKALIEAKVSAETATEAAQSVVEDINTVVANLATKQDLHNEIQLLESRMDVKFAAMDGKFGVMDGKIGIMDGKLASLDSKFDAKFKIMQAYLIIIGILAASSSPLFAPLVQAVAHLLH</sequence>
<feature type="transmembrane region" description="Helical" evidence="1">
    <location>
        <begin position="102"/>
        <end position="126"/>
    </location>
</feature>
<dbReference type="EMBL" id="CCCS020000017">
    <property type="protein sequence ID" value="CDQ09206.1"/>
    <property type="molecule type" value="Genomic_DNA"/>
</dbReference>
<accession>A0A060ULH4</accession>
<reference evidence="3 4" key="3">
    <citation type="submission" date="2017-03" db="EMBL/GenBank/DDBJ databases">
        <authorList>
            <person name="Regsiter A."/>
            <person name="William W."/>
        </authorList>
    </citation>
    <scope>NUCLEOTIDE SEQUENCE [LARGE SCALE GENOMIC DNA]</scope>
    <source>
        <strain evidence="3">PRJEB5721</strain>
    </source>
</reference>
<evidence type="ECO:0000313" key="2">
    <source>
        <dbReference type="EMBL" id="CDQ09206.1"/>
    </source>
</evidence>
<evidence type="ECO:0000313" key="4">
    <source>
        <dbReference type="Proteomes" id="UP000193925"/>
    </source>
</evidence>
<evidence type="ECO:0000256" key="1">
    <source>
        <dbReference type="SAM" id="Phobius"/>
    </source>
</evidence>
<proteinExistence type="predicted"/>
<evidence type="ECO:0000313" key="3">
    <source>
        <dbReference type="EMBL" id="SMH64874.1"/>
    </source>
</evidence>
<keyword evidence="1" id="KW-0472">Membrane</keyword>
<protein>
    <recommendedName>
        <fullName evidence="5">DUF1640 domain-containing protein</fullName>
    </recommendedName>
</protein>
<keyword evidence="1" id="KW-0812">Transmembrane</keyword>
<dbReference type="AlphaFoldDB" id="A0A060ULH4"/>
<keyword evidence="1" id="KW-1133">Transmembrane helix</keyword>
<dbReference type="Proteomes" id="UP000193925">
    <property type="component" value="Chromosome AFERRI"/>
</dbReference>
<dbReference type="RefSeq" id="WP_035191624.1">
    <property type="nucleotide sequence ID" value="NZ_CCCS020000017.1"/>
</dbReference>
<organism evidence="2">
    <name type="scientific">Acidithiobacillus ferrivorans</name>
    <dbReference type="NCBI Taxonomy" id="160808"/>
    <lineage>
        <taxon>Bacteria</taxon>
        <taxon>Pseudomonadati</taxon>
        <taxon>Pseudomonadota</taxon>
        <taxon>Acidithiobacillia</taxon>
        <taxon>Acidithiobacillales</taxon>
        <taxon>Acidithiobacillaceae</taxon>
        <taxon>Acidithiobacillus</taxon>
    </lineage>
</organism>
<reference evidence="2" key="1">
    <citation type="submission" date="2014-03" db="EMBL/GenBank/DDBJ databases">
        <authorList>
            <person name="Genoscope - CEA"/>
        </authorList>
    </citation>
    <scope>NUCLEOTIDE SEQUENCE [LARGE SCALE GENOMIC DNA]</scope>
    <source>
        <strain evidence="2">CF27</strain>
    </source>
</reference>
<evidence type="ECO:0008006" key="5">
    <source>
        <dbReference type="Google" id="ProtNLM"/>
    </source>
</evidence>
<name>A0A060ULH4_9PROT</name>
<keyword evidence="4" id="KW-1185">Reference proteome</keyword>
<dbReference type="EMBL" id="LT841305">
    <property type="protein sequence ID" value="SMH64874.1"/>
    <property type="molecule type" value="Genomic_DNA"/>
</dbReference>